<feature type="transmembrane region" description="Helical" evidence="6">
    <location>
        <begin position="391"/>
        <end position="413"/>
    </location>
</feature>
<dbReference type="InterPro" id="IPR020846">
    <property type="entry name" value="MFS_dom"/>
</dbReference>
<keyword evidence="2 6" id="KW-0812">Transmembrane</keyword>
<protein>
    <submittedName>
        <fullName evidence="8">MFS transporter</fullName>
    </submittedName>
</protein>
<proteinExistence type="predicted"/>
<feature type="transmembrane region" description="Helical" evidence="6">
    <location>
        <begin position="52"/>
        <end position="74"/>
    </location>
</feature>
<feature type="domain" description="Major facilitator superfamily (MFS) profile" evidence="7">
    <location>
        <begin position="17"/>
        <end position="418"/>
    </location>
</feature>
<gene>
    <name evidence="8" type="ORF">ABDK96_15220</name>
</gene>
<feature type="transmembrane region" description="Helical" evidence="6">
    <location>
        <begin position="174"/>
        <end position="194"/>
    </location>
</feature>
<dbReference type="InterPro" id="IPR052524">
    <property type="entry name" value="MFS_Cyanate_Porter"/>
</dbReference>
<evidence type="ECO:0000256" key="2">
    <source>
        <dbReference type="ARBA" id="ARBA00022692"/>
    </source>
</evidence>
<evidence type="ECO:0000256" key="3">
    <source>
        <dbReference type="ARBA" id="ARBA00022989"/>
    </source>
</evidence>
<feature type="transmembrane region" description="Helical" evidence="6">
    <location>
        <begin position="144"/>
        <end position="168"/>
    </location>
</feature>
<evidence type="ECO:0000313" key="8">
    <source>
        <dbReference type="EMBL" id="MEO9249034.1"/>
    </source>
</evidence>
<dbReference type="Proteomes" id="UP001484097">
    <property type="component" value="Unassembled WGS sequence"/>
</dbReference>
<feature type="transmembrane region" description="Helical" evidence="6">
    <location>
        <begin position="303"/>
        <end position="323"/>
    </location>
</feature>
<dbReference type="Pfam" id="PF07690">
    <property type="entry name" value="MFS_1"/>
    <property type="match status" value="1"/>
</dbReference>
<dbReference type="EMBL" id="JBDXMX010000008">
    <property type="protein sequence ID" value="MEO9249034.1"/>
    <property type="molecule type" value="Genomic_DNA"/>
</dbReference>
<keyword evidence="3 6" id="KW-1133">Transmembrane helix</keyword>
<dbReference type="PANTHER" id="PTHR23523:SF2">
    <property type="entry name" value="2-NITROIMIDAZOLE TRANSPORTER"/>
    <property type="match status" value="1"/>
</dbReference>
<feature type="transmembrane region" description="Helical" evidence="6">
    <location>
        <begin position="276"/>
        <end position="296"/>
    </location>
</feature>
<name>A0ABV0ILJ9_9MICC</name>
<dbReference type="PANTHER" id="PTHR23523">
    <property type="match status" value="1"/>
</dbReference>
<feature type="transmembrane region" description="Helical" evidence="6">
    <location>
        <begin position="12"/>
        <end position="32"/>
    </location>
</feature>
<accession>A0ABV0ILJ9</accession>
<feature type="transmembrane region" description="Helical" evidence="6">
    <location>
        <begin position="362"/>
        <end position="385"/>
    </location>
</feature>
<evidence type="ECO:0000259" key="7">
    <source>
        <dbReference type="PROSITE" id="PS50850"/>
    </source>
</evidence>
<feature type="transmembrane region" description="Helical" evidence="6">
    <location>
        <begin position="329"/>
        <end position="350"/>
    </location>
</feature>
<dbReference type="RefSeq" id="WP_347921724.1">
    <property type="nucleotide sequence ID" value="NZ_JBDXMX010000008.1"/>
</dbReference>
<dbReference type="SUPFAM" id="SSF103473">
    <property type="entry name" value="MFS general substrate transporter"/>
    <property type="match status" value="1"/>
</dbReference>
<dbReference type="InterPro" id="IPR011701">
    <property type="entry name" value="MFS"/>
</dbReference>
<dbReference type="InterPro" id="IPR036259">
    <property type="entry name" value="MFS_trans_sf"/>
</dbReference>
<evidence type="ECO:0000256" key="1">
    <source>
        <dbReference type="ARBA" id="ARBA00004651"/>
    </source>
</evidence>
<comment type="subcellular location">
    <subcellularLocation>
        <location evidence="1">Cell membrane</location>
        <topology evidence="1">Multi-pass membrane protein</topology>
    </subcellularLocation>
</comment>
<keyword evidence="9" id="KW-1185">Reference proteome</keyword>
<reference evidence="8 9" key="1">
    <citation type="submission" date="2024-05" db="EMBL/GenBank/DDBJ databases">
        <authorList>
            <person name="Yi C."/>
        </authorList>
    </citation>
    <scope>NUCLEOTIDE SEQUENCE [LARGE SCALE GENOMIC DNA]</scope>
    <source>
        <strain evidence="8 9">XS13</strain>
    </source>
</reference>
<organism evidence="8 9">
    <name type="scientific">Citricoccus nitrophenolicus</name>
    <dbReference type="NCBI Taxonomy" id="863575"/>
    <lineage>
        <taxon>Bacteria</taxon>
        <taxon>Bacillati</taxon>
        <taxon>Actinomycetota</taxon>
        <taxon>Actinomycetes</taxon>
        <taxon>Micrococcales</taxon>
        <taxon>Micrococcaceae</taxon>
        <taxon>Citricoccus</taxon>
    </lineage>
</organism>
<feature type="transmembrane region" description="Helical" evidence="6">
    <location>
        <begin position="110"/>
        <end position="132"/>
    </location>
</feature>
<comment type="caution">
    <text evidence="8">The sequence shown here is derived from an EMBL/GenBank/DDBJ whole genome shotgun (WGS) entry which is preliminary data.</text>
</comment>
<evidence type="ECO:0000313" key="9">
    <source>
        <dbReference type="Proteomes" id="UP001484097"/>
    </source>
</evidence>
<dbReference type="PROSITE" id="PS50850">
    <property type="entry name" value="MFS"/>
    <property type="match status" value="1"/>
</dbReference>
<sequence length="422" mass="42972">MPTPGATTRRPPVASPILPWIIVGIVILALNLRAPIIAPTAILGDIQAGTGLNAIGAGLLTGLPILLFAVATPLATRTIGRWGSEATVLACLAGVLAGTVLRSVGPGWLVLAGTAVIGLSLTLGNIVVPVIIRREVPWDRVSLATGLYSAGMNVGSMATLLGTGPLAAAVGWRWALALWGVLTVIGLGYWTALVRRRIRSGPAPSGGDGSSGGPDAADAATPAERPIDTRPPPRFRRVMWLLVIAFSGQSAGYFTTTTWLPSILSDSQGLDTAGSGATASLFQVAAIVGALGVPLLAARTRPWVPMAAVAVLWLSLPVGLLLVPEAYALWSVTGGVAQGGGFTAIFSIIARMARTDREAASGSAWVQTGGYLAATVAPPAAGWLHTTTEGWTAPILLVLGATLAFTVAGLLAARASVRPPSA</sequence>
<evidence type="ECO:0000256" key="6">
    <source>
        <dbReference type="SAM" id="Phobius"/>
    </source>
</evidence>
<feature type="transmembrane region" description="Helical" evidence="6">
    <location>
        <begin position="86"/>
        <end position="104"/>
    </location>
</feature>
<evidence type="ECO:0000256" key="4">
    <source>
        <dbReference type="ARBA" id="ARBA00023136"/>
    </source>
</evidence>
<feature type="region of interest" description="Disordered" evidence="5">
    <location>
        <begin position="202"/>
        <end position="230"/>
    </location>
</feature>
<dbReference type="Gene3D" id="1.20.1250.20">
    <property type="entry name" value="MFS general substrate transporter like domains"/>
    <property type="match status" value="2"/>
</dbReference>
<evidence type="ECO:0000256" key="5">
    <source>
        <dbReference type="SAM" id="MobiDB-lite"/>
    </source>
</evidence>
<feature type="transmembrane region" description="Helical" evidence="6">
    <location>
        <begin position="238"/>
        <end position="256"/>
    </location>
</feature>
<keyword evidence="4 6" id="KW-0472">Membrane</keyword>
<feature type="compositionally biased region" description="Low complexity" evidence="5">
    <location>
        <begin position="213"/>
        <end position="223"/>
    </location>
</feature>